<dbReference type="PANTHER" id="PTHR42753:SF2">
    <property type="entry name" value="PROLINE--TRNA LIGASE"/>
    <property type="match status" value="1"/>
</dbReference>
<dbReference type="Proteomes" id="UP000176665">
    <property type="component" value="Unassembled WGS sequence"/>
</dbReference>
<keyword evidence="11" id="KW-1133">Transmembrane helix</keyword>
<dbReference type="InterPro" id="IPR002316">
    <property type="entry name" value="Pro-tRNA-ligase_IIa"/>
</dbReference>
<dbReference type="Pfam" id="PF00587">
    <property type="entry name" value="tRNA-synt_2b"/>
    <property type="match status" value="1"/>
</dbReference>
<sequence>MRYSKLIGKTKRQKMQTSNAVSHQLLLKAGFITPVAAGIYSFLPLGFRVLEKVDHIIKEELEKRGVQHLIMPFVHPAALWKESGRFGKMKRILAVFKAQHGGEYLLAPTHEETVTDIARKFVISYKDLPCIVNQNQWKYRDEIRVNAGLLRTREFLMQDAYSFDIDEKGLEESFALISDAYKAIFLKMGFETVVVKADSGAIGGSGSEEFMVLSSAGEDKIIVCDSCQYKANLETAESISPSYPQEKDIKLMRAVLGKGIIGVEELAKFLNIPIYQTTKTLLYQVDNQVIAVCVRGEYQINETKLHNYLKCTILALASEDTVKKLTKAKVGYAGPVGLPKNIKIIWDLTTKDRINFEAGANKTDYHNLNVNFDRDVTKPEEFIDVRLIKSGENCIKCKKGKIKELNTIELGHVFKLGTIYSEAMAANFIDKKGKSKPIVMGCYGIGMTRILSAAIEQHHDDKGIMWPKEIAPFLVQLISLSGGEKNAEKLYHKLMEKNIEVLWDDRDESAGVKFADADLIGIPIRLVVSNKTGDKVELKYRNKKDIQLYSESRLLEILK</sequence>
<evidence type="ECO:0000313" key="14">
    <source>
        <dbReference type="Proteomes" id="UP000176665"/>
    </source>
</evidence>
<dbReference type="PRINTS" id="PR01046">
    <property type="entry name" value="TRNASYNTHPRO"/>
</dbReference>
<dbReference type="GO" id="GO:0005829">
    <property type="term" value="C:cytosol"/>
    <property type="evidence" value="ECO:0007669"/>
    <property type="project" value="TreeGrafter"/>
</dbReference>
<evidence type="ECO:0000259" key="12">
    <source>
        <dbReference type="PROSITE" id="PS50862"/>
    </source>
</evidence>
<comment type="similarity">
    <text evidence="10">Belongs to the class-II aminoacyl-tRNA synthetase family. ProS type 1 subfamily.</text>
</comment>
<dbReference type="InterPro" id="IPR023717">
    <property type="entry name" value="Pro-tRNA-Synthase_IIa_type1"/>
</dbReference>
<feature type="domain" description="Aminoacyl-transfer RNA synthetases class-II family profile" evidence="12">
    <location>
        <begin position="38"/>
        <end position="467"/>
    </location>
</feature>
<comment type="subcellular location">
    <subcellularLocation>
        <location evidence="1 10">Cytoplasm</location>
    </subcellularLocation>
</comment>
<dbReference type="InterPro" id="IPR036754">
    <property type="entry name" value="YbaK/aa-tRNA-synt-asso_dom_sf"/>
</dbReference>
<evidence type="ECO:0000256" key="7">
    <source>
        <dbReference type="ARBA" id="ARBA00022917"/>
    </source>
</evidence>
<dbReference type="Pfam" id="PF04073">
    <property type="entry name" value="tRNA_edit"/>
    <property type="match status" value="1"/>
</dbReference>
<dbReference type="InterPro" id="IPR004500">
    <property type="entry name" value="Pro-tRNA-synth_IIa_bac-type"/>
</dbReference>
<keyword evidence="4 10" id="KW-0436">Ligase</keyword>
<dbReference type="Gene3D" id="3.30.930.10">
    <property type="entry name" value="Bira Bifunctional Protein, Domain 2"/>
    <property type="match status" value="2"/>
</dbReference>
<dbReference type="GO" id="GO:0002161">
    <property type="term" value="F:aminoacyl-tRNA deacylase activity"/>
    <property type="evidence" value="ECO:0007669"/>
    <property type="project" value="InterPro"/>
</dbReference>
<evidence type="ECO:0000256" key="10">
    <source>
        <dbReference type="HAMAP-Rule" id="MF_01569"/>
    </source>
</evidence>
<dbReference type="CDD" id="cd00861">
    <property type="entry name" value="ProRS_anticodon_short"/>
    <property type="match status" value="1"/>
</dbReference>
<dbReference type="SUPFAM" id="SSF55826">
    <property type="entry name" value="YbaK/ProRS associated domain"/>
    <property type="match status" value="1"/>
</dbReference>
<dbReference type="InterPro" id="IPR002314">
    <property type="entry name" value="aa-tRNA-synt_IIb"/>
</dbReference>
<keyword evidence="6 10" id="KW-0067">ATP-binding</keyword>
<dbReference type="GO" id="GO:0004827">
    <property type="term" value="F:proline-tRNA ligase activity"/>
    <property type="evidence" value="ECO:0007669"/>
    <property type="project" value="UniProtKB-UniRule"/>
</dbReference>
<keyword evidence="11" id="KW-0812">Transmembrane</keyword>
<dbReference type="InterPro" id="IPR006195">
    <property type="entry name" value="aa-tRNA-synth_II"/>
</dbReference>
<evidence type="ECO:0000256" key="9">
    <source>
        <dbReference type="ARBA" id="ARBA00047671"/>
    </source>
</evidence>
<proteinExistence type="inferred from homology"/>
<dbReference type="Gene3D" id="3.90.960.10">
    <property type="entry name" value="YbaK/aminoacyl-tRNA synthetase-associated domain"/>
    <property type="match status" value="1"/>
</dbReference>
<keyword evidence="5 10" id="KW-0547">Nucleotide-binding</keyword>
<dbReference type="SUPFAM" id="SSF52954">
    <property type="entry name" value="Class II aaRS ABD-related"/>
    <property type="match status" value="1"/>
</dbReference>
<dbReference type="InterPro" id="IPR050062">
    <property type="entry name" value="Pro-tRNA_synthetase"/>
</dbReference>
<evidence type="ECO:0000256" key="4">
    <source>
        <dbReference type="ARBA" id="ARBA00022598"/>
    </source>
</evidence>
<evidence type="ECO:0000256" key="11">
    <source>
        <dbReference type="SAM" id="Phobius"/>
    </source>
</evidence>
<evidence type="ECO:0000313" key="13">
    <source>
        <dbReference type="EMBL" id="OGG03326.1"/>
    </source>
</evidence>
<comment type="function">
    <text evidence="10">Catalyzes the attachment of proline to tRNA(Pro) in a two-step reaction: proline is first activated by ATP to form Pro-AMP and then transferred to the acceptor end of tRNA(Pro). As ProRS can inadvertently accommodate and process non-cognate amino acids such as alanine and cysteine, to avoid such errors it has two additional distinct editing activities against alanine. One activity is designated as 'pretransfer' editing and involves the tRNA(Pro)-independent hydrolysis of activated Ala-AMP. The other activity is designated 'posttransfer' editing and involves deacylation of mischarged Ala-tRNA(Pro). The misacylated Cys-tRNA(Pro) is not edited by ProRS.</text>
</comment>
<dbReference type="NCBIfam" id="NF006625">
    <property type="entry name" value="PRK09194.1"/>
    <property type="match status" value="1"/>
</dbReference>
<name>A0A1F5YTA0_9BACT</name>
<dbReference type="NCBIfam" id="TIGR00409">
    <property type="entry name" value="proS_fam_II"/>
    <property type="match status" value="1"/>
</dbReference>
<evidence type="ECO:0000256" key="1">
    <source>
        <dbReference type="ARBA" id="ARBA00004496"/>
    </source>
</evidence>
<dbReference type="InterPro" id="IPR045864">
    <property type="entry name" value="aa-tRNA-synth_II/BPL/LPL"/>
</dbReference>
<organism evidence="13 14">
    <name type="scientific">Candidatus Gottesmanbacteria bacterium RBG_16_37_8</name>
    <dbReference type="NCBI Taxonomy" id="1798371"/>
    <lineage>
        <taxon>Bacteria</taxon>
        <taxon>Candidatus Gottesmaniibacteriota</taxon>
    </lineage>
</organism>
<dbReference type="InterPro" id="IPR007214">
    <property type="entry name" value="YbaK/aa-tRNA-synth-assoc-dom"/>
</dbReference>
<dbReference type="EC" id="6.1.1.15" evidence="10"/>
<evidence type="ECO:0000256" key="6">
    <source>
        <dbReference type="ARBA" id="ARBA00022840"/>
    </source>
</evidence>
<keyword evidence="8 10" id="KW-0030">Aminoacyl-tRNA synthetase</keyword>
<dbReference type="STRING" id="1798371.A2W14_02440"/>
<reference evidence="13 14" key="1">
    <citation type="journal article" date="2016" name="Nat. Commun.">
        <title>Thousands of microbial genomes shed light on interconnected biogeochemical processes in an aquifer system.</title>
        <authorList>
            <person name="Anantharaman K."/>
            <person name="Brown C.T."/>
            <person name="Hug L.A."/>
            <person name="Sharon I."/>
            <person name="Castelle C.J."/>
            <person name="Probst A.J."/>
            <person name="Thomas B.C."/>
            <person name="Singh A."/>
            <person name="Wilkins M.J."/>
            <person name="Karaoz U."/>
            <person name="Brodie E.L."/>
            <person name="Williams K.H."/>
            <person name="Hubbard S.S."/>
            <person name="Banfield J.F."/>
        </authorList>
    </citation>
    <scope>NUCLEOTIDE SEQUENCE [LARGE SCALE GENOMIC DNA]</scope>
</reference>
<dbReference type="AlphaFoldDB" id="A0A1F5YTA0"/>
<keyword evidence="11" id="KW-0472">Membrane</keyword>
<evidence type="ECO:0000256" key="2">
    <source>
        <dbReference type="ARBA" id="ARBA00011738"/>
    </source>
</evidence>
<comment type="caution">
    <text evidence="13">The sequence shown here is derived from an EMBL/GenBank/DDBJ whole genome shotgun (WGS) entry which is preliminary data.</text>
</comment>
<dbReference type="SUPFAM" id="SSF55681">
    <property type="entry name" value="Class II aaRS and biotin synthetases"/>
    <property type="match status" value="1"/>
</dbReference>
<dbReference type="Gene3D" id="3.40.50.800">
    <property type="entry name" value="Anticodon-binding domain"/>
    <property type="match status" value="1"/>
</dbReference>
<keyword evidence="7 10" id="KW-0648">Protein biosynthesis</keyword>
<dbReference type="InterPro" id="IPR044140">
    <property type="entry name" value="ProRS_anticodon_short"/>
</dbReference>
<dbReference type="PROSITE" id="PS50862">
    <property type="entry name" value="AA_TRNA_LIGASE_II"/>
    <property type="match status" value="1"/>
</dbReference>
<dbReference type="CDD" id="cd04334">
    <property type="entry name" value="ProRS-INS"/>
    <property type="match status" value="1"/>
</dbReference>
<comment type="domain">
    <text evidence="10">Consists of three domains: the N-terminal catalytic domain, the editing domain and the C-terminal anticodon-binding domain.</text>
</comment>
<keyword evidence="3 10" id="KW-0963">Cytoplasm</keyword>
<dbReference type="InterPro" id="IPR036621">
    <property type="entry name" value="Anticodon-bd_dom_sf"/>
</dbReference>
<dbReference type="InterPro" id="IPR004154">
    <property type="entry name" value="Anticodon-bd"/>
</dbReference>
<dbReference type="GO" id="GO:0005524">
    <property type="term" value="F:ATP binding"/>
    <property type="evidence" value="ECO:0007669"/>
    <property type="project" value="UniProtKB-UniRule"/>
</dbReference>
<gene>
    <name evidence="10" type="primary">proS</name>
    <name evidence="13" type="ORF">A2W14_02440</name>
</gene>
<dbReference type="EMBL" id="MFJA01000031">
    <property type="protein sequence ID" value="OGG03326.1"/>
    <property type="molecule type" value="Genomic_DNA"/>
</dbReference>
<dbReference type="Pfam" id="PF03129">
    <property type="entry name" value="HGTP_anticodon"/>
    <property type="match status" value="1"/>
</dbReference>
<accession>A0A1F5YTA0</accession>
<dbReference type="GO" id="GO:0006433">
    <property type="term" value="P:prolyl-tRNA aminoacylation"/>
    <property type="evidence" value="ECO:0007669"/>
    <property type="project" value="UniProtKB-UniRule"/>
</dbReference>
<dbReference type="HAMAP" id="MF_01569">
    <property type="entry name" value="Pro_tRNA_synth_type1"/>
    <property type="match status" value="1"/>
</dbReference>
<comment type="subunit">
    <text evidence="2 10">Homodimer.</text>
</comment>
<dbReference type="PANTHER" id="PTHR42753">
    <property type="entry name" value="MITOCHONDRIAL RIBOSOME PROTEIN L39/PROLYL-TRNA LIGASE FAMILY MEMBER"/>
    <property type="match status" value="1"/>
</dbReference>
<comment type="catalytic activity">
    <reaction evidence="9 10">
        <text>tRNA(Pro) + L-proline + ATP = L-prolyl-tRNA(Pro) + AMP + diphosphate</text>
        <dbReference type="Rhea" id="RHEA:14305"/>
        <dbReference type="Rhea" id="RHEA-COMP:9700"/>
        <dbReference type="Rhea" id="RHEA-COMP:9702"/>
        <dbReference type="ChEBI" id="CHEBI:30616"/>
        <dbReference type="ChEBI" id="CHEBI:33019"/>
        <dbReference type="ChEBI" id="CHEBI:60039"/>
        <dbReference type="ChEBI" id="CHEBI:78442"/>
        <dbReference type="ChEBI" id="CHEBI:78532"/>
        <dbReference type="ChEBI" id="CHEBI:456215"/>
        <dbReference type="EC" id="6.1.1.15"/>
    </reaction>
</comment>
<evidence type="ECO:0000256" key="3">
    <source>
        <dbReference type="ARBA" id="ARBA00022490"/>
    </source>
</evidence>
<evidence type="ECO:0000256" key="8">
    <source>
        <dbReference type="ARBA" id="ARBA00023146"/>
    </source>
</evidence>
<protein>
    <recommendedName>
        <fullName evidence="10">Proline--tRNA ligase</fullName>
        <ecNumber evidence="10">6.1.1.15</ecNumber>
    </recommendedName>
    <alternativeName>
        <fullName evidence="10">Prolyl-tRNA synthetase</fullName>
        <shortName evidence="10">ProRS</shortName>
    </alternativeName>
</protein>
<evidence type="ECO:0000256" key="5">
    <source>
        <dbReference type="ARBA" id="ARBA00022741"/>
    </source>
</evidence>
<feature type="transmembrane region" description="Helical" evidence="11">
    <location>
        <begin position="21"/>
        <end position="43"/>
    </location>
</feature>